<dbReference type="EnsemblPlants" id="AES91649">
    <property type="protein sequence ID" value="AES91649"/>
    <property type="gene ID" value="MTR_4g115860"/>
</dbReference>
<dbReference type="PANTHER" id="PTHR19375">
    <property type="entry name" value="HEAT SHOCK PROTEIN 70KDA"/>
    <property type="match status" value="1"/>
</dbReference>
<dbReference type="HOGENOM" id="CLU_2018627_0_0_1"/>
<dbReference type="InterPro" id="IPR029047">
    <property type="entry name" value="HSP70_peptide-bd_sf"/>
</dbReference>
<dbReference type="eggNOG" id="KOG0101">
    <property type="taxonomic scope" value="Eukaryota"/>
</dbReference>
<organism evidence="3 6">
    <name type="scientific">Medicago truncatula</name>
    <name type="common">Barrel medic</name>
    <name type="synonym">Medicago tribuloides</name>
    <dbReference type="NCBI Taxonomy" id="3880"/>
    <lineage>
        <taxon>Eukaryota</taxon>
        <taxon>Viridiplantae</taxon>
        <taxon>Streptophyta</taxon>
        <taxon>Embryophyta</taxon>
        <taxon>Tracheophyta</taxon>
        <taxon>Spermatophyta</taxon>
        <taxon>Magnoliopsida</taxon>
        <taxon>eudicotyledons</taxon>
        <taxon>Gunneridae</taxon>
        <taxon>Pentapetalae</taxon>
        <taxon>rosids</taxon>
        <taxon>fabids</taxon>
        <taxon>Fabales</taxon>
        <taxon>Fabaceae</taxon>
        <taxon>Papilionoideae</taxon>
        <taxon>50 kb inversion clade</taxon>
        <taxon>NPAAA clade</taxon>
        <taxon>Hologalegina</taxon>
        <taxon>IRL clade</taxon>
        <taxon>Trifolieae</taxon>
        <taxon>Medicago</taxon>
    </lineage>
</organism>
<dbReference type="InterPro" id="IPR013126">
    <property type="entry name" value="Hsp_70_fam"/>
</dbReference>
<dbReference type="EMBL" id="PSQE01000004">
    <property type="protein sequence ID" value="RHN64022.1"/>
    <property type="molecule type" value="Genomic_DNA"/>
</dbReference>
<proteinExistence type="predicted"/>
<keyword evidence="6" id="KW-1185">Reference proteome</keyword>
<dbReference type="OMA" id="DGHAWCA"/>
<sequence length="123" mass="13266">MNPLEAALCRAAVAGAVASGIVEPSLNLNLFISQVTPLALEIRAKGNIFVPLIPRNTSVPTMGDMRFTTIYDNQTVALIRVYEGEEKKAEQNHFLGYLKIMGIPAAPKGVPDINLCVDIDGEN</sequence>
<name>G7JGI9_MEDTR</name>
<reference evidence="3 6" key="2">
    <citation type="journal article" date="2014" name="BMC Genomics">
        <title>An improved genome release (version Mt4.0) for the model legume Medicago truncatula.</title>
        <authorList>
            <person name="Tang H."/>
            <person name="Krishnakumar V."/>
            <person name="Bidwell S."/>
            <person name="Rosen B."/>
            <person name="Chan A."/>
            <person name="Zhou S."/>
            <person name="Gentzbittel L."/>
            <person name="Childs K.L."/>
            <person name="Yandell M."/>
            <person name="Gundlach H."/>
            <person name="Mayer K.F."/>
            <person name="Schwartz D.C."/>
            <person name="Town C.D."/>
        </authorList>
    </citation>
    <scope>GENOME REANNOTATION</scope>
    <source>
        <strain evidence="5 6">cv. Jemalong A17</strain>
    </source>
</reference>
<dbReference type="Proteomes" id="UP000002051">
    <property type="component" value="Chromosome 4"/>
</dbReference>
<evidence type="ECO:0000313" key="4">
    <source>
        <dbReference type="EMBL" id="RHN64022.1"/>
    </source>
</evidence>
<gene>
    <name evidence="3" type="ordered locus">MTR_4g115860</name>
    <name evidence="4" type="ORF">MtrunA17_Chr4g0064651</name>
</gene>
<dbReference type="AlphaFoldDB" id="G7JGI9"/>
<evidence type="ECO:0000313" key="6">
    <source>
        <dbReference type="Proteomes" id="UP000002051"/>
    </source>
</evidence>
<keyword evidence="2" id="KW-0067">ATP-binding</keyword>
<evidence type="ECO:0000256" key="1">
    <source>
        <dbReference type="ARBA" id="ARBA00022741"/>
    </source>
</evidence>
<dbReference type="PRINTS" id="PR00301">
    <property type="entry name" value="HEATSHOCK70"/>
</dbReference>
<dbReference type="PaxDb" id="3880-AES91649"/>
<accession>G7JGI9</accession>
<dbReference type="Pfam" id="PF00012">
    <property type="entry name" value="HSP70"/>
    <property type="match status" value="1"/>
</dbReference>
<keyword evidence="1" id="KW-0547">Nucleotide-binding</keyword>
<reference evidence="5" key="3">
    <citation type="submission" date="2015-04" db="UniProtKB">
        <authorList>
            <consortium name="EnsemblPlants"/>
        </authorList>
    </citation>
    <scope>IDENTIFICATION</scope>
    <source>
        <strain evidence="5">cv. Jemalong A17</strain>
    </source>
</reference>
<protein>
    <submittedName>
        <fullName evidence="3">Heat shock 70 kDa protein</fullName>
    </submittedName>
    <submittedName>
        <fullName evidence="4">Putative Heat shock protein 70 family</fullName>
    </submittedName>
</protein>
<evidence type="ECO:0000313" key="5">
    <source>
        <dbReference type="EnsemblPlants" id="AES91649"/>
    </source>
</evidence>
<dbReference type="GO" id="GO:0140662">
    <property type="term" value="F:ATP-dependent protein folding chaperone"/>
    <property type="evidence" value="ECO:0007669"/>
    <property type="project" value="InterPro"/>
</dbReference>
<dbReference type="FunFam" id="2.60.34.10:FF:000019">
    <property type="entry name" value="Heat shock 70 kDa protein 8"/>
    <property type="match status" value="1"/>
</dbReference>
<dbReference type="Gramene" id="rna26797">
    <property type="protein sequence ID" value="RHN64022.1"/>
    <property type="gene ID" value="gene26797"/>
</dbReference>
<keyword evidence="3" id="KW-0346">Stress response</keyword>
<dbReference type="Gene3D" id="2.60.34.10">
    <property type="entry name" value="Substrate Binding Domain Of DNAk, Chain A, domain 1"/>
    <property type="match status" value="1"/>
</dbReference>
<evidence type="ECO:0000313" key="3">
    <source>
        <dbReference type="EMBL" id="AES91649.1"/>
    </source>
</evidence>
<dbReference type="Proteomes" id="UP000265566">
    <property type="component" value="Chromosome 4"/>
</dbReference>
<reference evidence="3 6" key="1">
    <citation type="journal article" date="2011" name="Nature">
        <title>The Medicago genome provides insight into the evolution of rhizobial symbioses.</title>
        <authorList>
            <person name="Young N.D."/>
            <person name="Debelle F."/>
            <person name="Oldroyd G.E."/>
            <person name="Geurts R."/>
            <person name="Cannon S.B."/>
            <person name="Udvardi M.K."/>
            <person name="Benedito V.A."/>
            <person name="Mayer K.F."/>
            <person name="Gouzy J."/>
            <person name="Schoof H."/>
            <person name="Van de Peer Y."/>
            <person name="Proost S."/>
            <person name="Cook D.R."/>
            <person name="Meyers B.C."/>
            <person name="Spannagl M."/>
            <person name="Cheung F."/>
            <person name="De Mita S."/>
            <person name="Krishnakumar V."/>
            <person name="Gundlach H."/>
            <person name="Zhou S."/>
            <person name="Mudge J."/>
            <person name="Bharti A.K."/>
            <person name="Murray J.D."/>
            <person name="Naoumkina M.A."/>
            <person name="Rosen B."/>
            <person name="Silverstein K.A."/>
            <person name="Tang H."/>
            <person name="Rombauts S."/>
            <person name="Zhao P.X."/>
            <person name="Zhou P."/>
            <person name="Barbe V."/>
            <person name="Bardou P."/>
            <person name="Bechner M."/>
            <person name="Bellec A."/>
            <person name="Berger A."/>
            <person name="Berges H."/>
            <person name="Bidwell S."/>
            <person name="Bisseling T."/>
            <person name="Choisne N."/>
            <person name="Couloux A."/>
            <person name="Denny R."/>
            <person name="Deshpande S."/>
            <person name="Dai X."/>
            <person name="Doyle J.J."/>
            <person name="Dudez A.M."/>
            <person name="Farmer A.D."/>
            <person name="Fouteau S."/>
            <person name="Franken C."/>
            <person name="Gibelin C."/>
            <person name="Gish J."/>
            <person name="Goldstein S."/>
            <person name="Gonzalez A.J."/>
            <person name="Green P.J."/>
            <person name="Hallab A."/>
            <person name="Hartog M."/>
            <person name="Hua A."/>
            <person name="Humphray S.J."/>
            <person name="Jeong D.H."/>
            <person name="Jing Y."/>
            <person name="Jocker A."/>
            <person name="Kenton S.M."/>
            <person name="Kim D.J."/>
            <person name="Klee K."/>
            <person name="Lai H."/>
            <person name="Lang C."/>
            <person name="Lin S."/>
            <person name="Macmil S.L."/>
            <person name="Magdelenat G."/>
            <person name="Matthews L."/>
            <person name="McCorrison J."/>
            <person name="Monaghan E.L."/>
            <person name="Mun J.H."/>
            <person name="Najar F.Z."/>
            <person name="Nicholson C."/>
            <person name="Noirot C."/>
            <person name="O'Bleness M."/>
            <person name="Paule C.R."/>
            <person name="Poulain J."/>
            <person name="Prion F."/>
            <person name="Qin B."/>
            <person name="Qu C."/>
            <person name="Retzel E.F."/>
            <person name="Riddle C."/>
            <person name="Sallet E."/>
            <person name="Samain S."/>
            <person name="Samson N."/>
            <person name="Sanders I."/>
            <person name="Saurat O."/>
            <person name="Scarpelli C."/>
            <person name="Schiex T."/>
            <person name="Segurens B."/>
            <person name="Severin A.J."/>
            <person name="Sherrier D.J."/>
            <person name="Shi R."/>
            <person name="Sims S."/>
            <person name="Singer S.R."/>
            <person name="Sinharoy S."/>
            <person name="Sterck L."/>
            <person name="Viollet A."/>
            <person name="Wang B.B."/>
            <person name="Wang K."/>
            <person name="Wang M."/>
            <person name="Wang X."/>
            <person name="Warfsmann J."/>
            <person name="Weissenbach J."/>
            <person name="White D.D."/>
            <person name="White J.D."/>
            <person name="Wiley G.B."/>
            <person name="Wincker P."/>
            <person name="Xing Y."/>
            <person name="Yang L."/>
            <person name="Yao Z."/>
            <person name="Ying F."/>
            <person name="Zhai J."/>
            <person name="Zhou L."/>
            <person name="Zuber A."/>
            <person name="Denarie J."/>
            <person name="Dixon R.A."/>
            <person name="May G.D."/>
            <person name="Schwartz D.C."/>
            <person name="Rogers J."/>
            <person name="Quetier F."/>
            <person name="Town C.D."/>
            <person name="Roe B.A."/>
        </authorList>
    </citation>
    <scope>NUCLEOTIDE SEQUENCE [LARGE SCALE GENOMIC DNA]</scope>
    <source>
        <strain evidence="3">A17</strain>
        <strain evidence="5 6">cv. Jemalong A17</strain>
    </source>
</reference>
<reference evidence="4" key="4">
    <citation type="journal article" date="2018" name="Nat. Plants">
        <title>Whole-genome landscape of Medicago truncatula symbiotic genes.</title>
        <authorList>
            <person name="Pecrix Y."/>
            <person name="Gamas P."/>
            <person name="Carrere S."/>
        </authorList>
    </citation>
    <scope>NUCLEOTIDE SEQUENCE</scope>
    <source>
        <tissue evidence="4">Leaves</tissue>
    </source>
</reference>
<dbReference type="GO" id="GO:0005524">
    <property type="term" value="F:ATP binding"/>
    <property type="evidence" value="ECO:0007669"/>
    <property type="project" value="UniProtKB-KW"/>
</dbReference>
<dbReference type="SUPFAM" id="SSF100920">
    <property type="entry name" value="Heat shock protein 70kD (HSP70), peptide-binding domain"/>
    <property type="match status" value="1"/>
</dbReference>
<evidence type="ECO:0000256" key="2">
    <source>
        <dbReference type="ARBA" id="ARBA00022840"/>
    </source>
</evidence>
<dbReference type="STRING" id="3880.G7JGI9"/>
<dbReference type="EMBL" id="CM001220">
    <property type="protein sequence ID" value="AES91649.1"/>
    <property type="molecule type" value="Genomic_DNA"/>
</dbReference>